<sequence>MKQEASFGFFKRKLCCVEIHTHHLDPTCRMMTWNLQGAHVDDENVAEARQRTWLP</sequence>
<gene>
    <name evidence="1" type="ORF">AXF42_Ash013605</name>
</gene>
<name>A0A2I0APD4_9ASPA</name>
<evidence type="ECO:0000313" key="1">
    <source>
        <dbReference type="EMBL" id="PKA57417.1"/>
    </source>
</evidence>
<keyword evidence="2" id="KW-1185">Reference proteome</keyword>
<accession>A0A2I0APD4</accession>
<dbReference type="AlphaFoldDB" id="A0A2I0APD4"/>
<reference evidence="1 2" key="1">
    <citation type="journal article" date="2017" name="Nature">
        <title>The Apostasia genome and the evolution of orchids.</title>
        <authorList>
            <person name="Zhang G.Q."/>
            <person name="Liu K.W."/>
            <person name="Li Z."/>
            <person name="Lohaus R."/>
            <person name="Hsiao Y.Y."/>
            <person name="Niu S.C."/>
            <person name="Wang J.Y."/>
            <person name="Lin Y.C."/>
            <person name="Xu Q."/>
            <person name="Chen L.J."/>
            <person name="Yoshida K."/>
            <person name="Fujiwara S."/>
            <person name="Wang Z.W."/>
            <person name="Zhang Y.Q."/>
            <person name="Mitsuda N."/>
            <person name="Wang M."/>
            <person name="Liu G.H."/>
            <person name="Pecoraro L."/>
            <person name="Huang H.X."/>
            <person name="Xiao X.J."/>
            <person name="Lin M."/>
            <person name="Wu X.Y."/>
            <person name="Wu W.L."/>
            <person name="Chen Y.Y."/>
            <person name="Chang S.B."/>
            <person name="Sakamoto S."/>
            <person name="Ohme-Takagi M."/>
            <person name="Yagi M."/>
            <person name="Zeng S.J."/>
            <person name="Shen C.Y."/>
            <person name="Yeh C.M."/>
            <person name="Luo Y.B."/>
            <person name="Tsai W.C."/>
            <person name="Van de Peer Y."/>
            <person name="Liu Z.J."/>
        </authorList>
    </citation>
    <scope>NUCLEOTIDE SEQUENCE [LARGE SCALE GENOMIC DNA]</scope>
    <source>
        <strain evidence="2">cv. Shenzhen</strain>
        <tissue evidence="1">Stem</tissue>
    </source>
</reference>
<protein>
    <submittedName>
        <fullName evidence="1">Uncharacterized protein</fullName>
    </submittedName>
</protein>
<organism evidence="1 2">
    <name type="scientific">Apostasia shenzhenica</name>
    <dbReference type="NCBI Taxonomy" id="1088818"/>
    <lineage>
        <taxon>Eukaryota</taxon>
        <taxon>Viridiplantae</taxon>
        <taxon>Streptophyta</taxon>
        <taxon>Embryophyta</taxon>
        <taxon>Tracheophyta</taxon>
        <taxon>Spermatophyta</taxon>
        <taxon>Magnoliopsida</taxon>
        <taxon>Liliopsida</taxon>
        <taxon>Asparagales</taxon>
        <taxon>Orchidaceae</taxon>
        <taxon>Apostasioideae</taxon>
        <taxon>Apostasia</taxon>
    </lineage>
</organism>
<proteinExistence type="predicted"/>
<evidence type="ECO:0000313" key="2">
    <source>
        <dbReference type="Proteomes" id="UP000236161"/>
    </source>
</evidence>
<dbReference type="Proteomes" id="UP000236161">
    <property type="component" value="Unassembled WGS sequence"/>
</dbReference>
<dbReference type="EMBL" id="KZ451968">
    <property type="protein sequence ID" value="PKA57417.1"/>
    <property type="molecule type" value="Genomic_DNA"/>
</dbReference>